<dbReference type="CDD" id="cd06261">
    <property type="entry name" value="TM_PBP2"/>
    <property type="match status" value="1"/>
</dbReference>
<dbReference type="RefSeq" id="WP_145851573.1">
    <property type="nucleotide sequence ID" value="NZ_RPFW01000001.1"/>
</dbReference>
<evidence type="ECO:0000259" key="9">
    <source>
        <dbReference type="PROSITE" id="PS50928"/>
    </source>
</evidence>
<evidence type="ECO:0000256" key="3">
    <source>
        <dbReference type="ARBA" id="ARBA00022448"/>
    </source>
</evidence>
<name>A0A6P2C740_9ACTN</name>
<dbReference type="GO" id="GO:0055085">
    <property type="term" value="P:transmembrane transport"/>
    <property type="evidence" value="ECO:0007669"/>
    <property type="project" value="InterPro"/>
</dbReference>
<evidence type="ECO:0000256" key="8">
    <source>
        <dbReference type="RuleBase" id="RU363032"/>
    </source>
</evidence>
<dbReference type="OrthoDB" id="9808619at2"/>
<dbReference type="PANTHER" id="PTHR42929">
    <property type="entry name" value="INNER MEMBRANE ABC TRANSPORTER PERMEASE PROTEIN YDCU-RELATED-RELATED"/>
    <property type="match status" value="1"/>
</dbReference>
<feature type="transmembrane region" description="Helical" evidence="8">
    <location>
        <begin position="73"/>
        <end position="92"/>
    </location>
</feature>
<proteinExistence type="inferred from homology"/>
<feature type="transmembrane region" description="Helical" evidence="8">
    <location>
        <begin position="146"/>
        <end position="175"/>
    </location>
</feature>
<feature type="transmembrane region" description="Helical" evidence="8">
    <location>
        <begin position="12"/>
        <end position="35"/>
    </location>
</feature>
<evidence type="ECO:0000313" key="11">
    <source>
        <dbReference type="Proteomes" id="UP000460272"/>
    </source>
</evidence>
<dbReference type="PROSITE" id="PS50928">
    <property type="entry name" value="ABC_TM1"/>
    <property type="match status" value="1"/>
</dbReference>
<organism evidence="10 11">
    <name type="scientific">Trebonia kvetii</name>
    <dbReference type="NCBI Taxonomy" id="2480626"/>
    <lineage>
        <taxon>Bacteria</taxon>
        <taxon>Bacillati</taxon>
        <taxon>Actinomycetota</taxon>
        <taxon>Actinomycetes</taxon>
        <taxon>Streptosporangiales</taxon>
        <taxon>Treboniaceae</taxon>
        <taxon>Trebonia</taxon>
    </lineage>
</organism>
<keyword evidence="5 8" id="KW-0812">Transmembrane</keyword>
<evidence type="ECO:0000256" key="4">
    <source>
        <dbReference type="ARBA" id="ARBA00022475"/>
    </source>
</evidence>
<dbReference type="Proteomes" id="UP000460272">
    <property type="component" value="Unassembled WGS sequence"/>
</dbReference>
<comment type="subcellular location">
    <subcellularLocation>
        <location evidence="1 8">Cell membrane</location>
        <topology evidence="1 8">Multi-pass membrane protein</topology>
    </subcellularLocation>
</comment>
<dbReference type="GO" id="GO:0005886">
    <property type="term" value="C:plasma membrane"/>
    <property type="evidence" value="ECO:0007669"/>
    <property type="project" value="UniProtKB-SubCell"/>
</dbReference>
<reference evidence="10 11" key="1">
    <citation type="submission" date="2018-11" db="EMBL/GenBank/DDBJ databases">
        <title>Trebonia kvetii gen.nov., sp.nov., a novel acidophilic actinobacterium, and proposal of the new actinobacterial family Treboniaceae fam. nov.</title>
        <authorList>
            <person name="Rapoport D."/>
            <person name="Sagova-Mareckova M."/>
            <person name="Sedlacek I."/>
            <person name="Provaznik J."/>
            <person name="Kralova S."/>
            <person name="Pavlinic D."/>
            <person name="Benes V."/>
            <person name="Kopecky J."/>
        </authorList>
    </citation>
    <scope>NUCLEOTIDE SEQUENCE [LARGE SCALE GENOMIC DNA]</scope>
    <source>
        <strain evidence="10 11">15Tr583</strain>
    </source>
</reference>
<dbReference type="Pfam" id="PF00528">
    <property type="entry name" value="BPD_transp_1"/>
    <property type="match status" value="1"/>
</dbReference>
<keyword evidence="3 8" id="KW-0813">Transport</keyword>
<dbReference type="AlphaFoldDB" id="A0A6P2C740"/>
<feature type="transmembrane region" description="Helical" evidence="8">
    <location>
        <begin position="104"/>
        <end position="126"/>
    </location>
</feature>
<keyword evidence="7 8" id="KW-0472">Membrane</keyword>
<keyword evidence="11" id="KW-1185">Reference proteome</keyword>
<evidence type="ECO:0000256" key="1">
    <source>
        <dbReference type="ARBA" id="ARBA00004651"/>
    </source>
</evidence>
<evidence type="ECO:0000256" key="6">
    <source>
        <dbReference type="ARBA" id="ARBA00022989"/>
    </source>
</evidence>
<feature type="domain" description="ABC transmembrane type-1" evidence="9">
    <location>
        <begin position="67"/>
        <end position="275"/>
    </location>
</feature>
<dbReference type="EMBL" id="RPFW01000001">
    <property type="protein sequence ID" value="TVZ06817.1"/>
    <property type="molecule type" value="Genomic_DNA"/>
</dbReference>
<comment type="similarity">
    <text evidence="2">Belongs to the binding-protein-dependent transport system permease family. CysTW subfamily.</text>
</comment>
<feature type="transmembrane region" description="Helical" evidence="8">
    <location>
        <begin position="255"/>
        <end position="274"/>
    </location>
</feature>
<evidence type="ECO:0000256" key="2">
    <source>
        <dbReference type="ARBA" id="ARBA00007069"/>
    </source>
</evidence>
<keyword evidence="4" id="KW-1003">Cell membrane</keyword>
<accession>A0A6P2C740</accession>
<gene>
    <name evidence="10" type="ORF">EAS64_05570</name>
</gene>
<sequence>MRAIRSKLTPYYLMLPGGLWLAVFFAVPIIMMIGLSTMSGNIISGFGETWQHFGNYTYGFTQYKSQWIRSAEYAGLGCLISIALSYPIAYWIAFYGGARKSTYLFLLLLPFFVSFVLRTIAWNYILGDQGLLLDPLKHLHLVPQNFHILATGWAVVIGIVYNYLPFMILPIYVALERVDPKVIEAGRDLYANPLTVFTKVVLPLSLPGVFAGVLLNFVPAASDYVNASVLGGTGNSMIGNVIYDQYFVVQNYPLQASLSFSLMAILLIGIFSYARVLGTEDVLEAAAVA</sequence>
<feature type="transmembrane region" description="Helical" evidence="8">
    <location>
        <begin position="196"/>
        <end position="218"/>
    </location>
</feature>
<evidence type="ECO:0000256" key="5">
    <source>
        <dbReference type="ARBA" id="ARBA00022692"/>
    </source>
</evidence>
<evidence type="ECO:0000313" key="10">
    <source>
        <dbReference type="EMBL" id="TVZ06817.1"/>
    </source>
</evidence>
<keyword evidence="6 8" id="KW-1133">Transmembrane helix</keyword>
<evidence type="ECO:0000256" key="7">
    <source>
        <dbReference type="ARBA" id="ARBA00023136"/>
    </source>
</evidence>
<dbReference type="SUPFAM" id="SSF161098">
    <property type="entry name" value="MetI-like"/>
    <property type="match status" value="1"/>
</dbReference>
<dbReference type="PANTHER" id="PTHR42929:SF1">
    <property type="entry name" value="INNER MEMBRANE ABC TRANSPORTER PERMEASE PROTEIN YDCU-RELATED"/>
    <property type="match status" value="1"/>
</dbReference>
<dbReference type="InterPro" id="IPR000515">
    <property type="entry name" value="MetI-like"/>
</dbReference>
<dbReference type="Gene3D" id="1.10.3720.10">
    <property type="entry name" value="MetI-like"/>
    <property type="match status" value="1"/>
</dbReference>
<protein>
    <submittedName>
        <fullName evidence="10">ABC transporter permease</fullName>
    </submittedName>
</protein>
<dbReference type="InterPro" id="IPR035906">
    <property type="entry name" value="MetI-like_sf"/>
</dbReference>
<comment type="caution">
    <text evidence="10">The sequence shown here is derived from an EMBL/GenBank/DDBJ whole genome shotgun (WGS) entry which is preliminary data.</text>
</comment>